<sequence>MEIIKIFILLTVNYAICNKNDENAVVESVPKESRLQRKNIRFNEAYKPIIESFKRIRDDKVYDNRFQPSCILDKIIIERNYNSTQLKIKTIEKDLESLKAYKSQFSTKIAENKTKIEMYSYKMAEELDQFDENEPKLSDNVLDIISAIKAVKDENGFLMTMISKFDEMEANLLDRLVIYKNYSRDLGKP</sequence>
<evidence type="ECO:0000313" key="2">
    <source>
        <dbReference type="Proteomes" id="UP000003786"/>
    </source>
</evidence>
<proteinExistence type="predicted"/>
<dbReference type="KEGG" id="tot:TOT_020000599"/>
<organism evidence="1 2">
    <name type="scientific">Theileria orientalis strain Shintoku</name>
    <dbReference type="NCBI Taxonomy" id="869250"/>
    <lineage>
        <taxon>Eukaryota</taxon>
        <taxon>Sar</taxon>
        <taxon>Alveolata</taxon>
        <taxon>Apicomplexa</taxon>
        <taxon>Aconoidasida</taxon>
        <taxon>Piroplasmida</taxon>
        <taxon>Theileriidae</taxon>
        <taxon>Theileria</taxon>
    </lineage>
</organism>
<reference evidence="1 2" key="1">
    <citation type="journal article" date="2012" name="MBio">
        <title>Comparative genome analysis of three eukaryotic parasites with differing abilities to transform leukocytes reveals key mediators of Theileria-induced leukocyte transformation.</title>
        <authorList>
            <person name="Hayashida K."/>
            <person name="Hara Y."/>
            <person name="Abe T."/>
            <person name="Yamasaki C."/>
            <person name="Toyoda A."/>
            <person name="Kosuge T."/>
            <person name="Suzuki Y."/>
            <person name="Sato Y."/>
            <person name="Kawashima S."/>
            <person name="Katayama T."/>
            <person name="Wakaguri H."/>
            <person name="Inoue N."/>
            <person name="Homma K."/>
            <person name="Tada-Umezaki M."/>
            <person name="Yagi Y."/>
            <person name="Fujii Y."/>
            <person name="Habara T."/>
            <person name="Kanehisa M."/>
            <person name="Watanabe H."/>
            <person name="Ito K."/>
            <person name="Gojobori T."/>
            <person name="Sugawara H."/>
            <person name="Imanishi T."/>
            <person name="Weir W."/>
            <person name="Gardner M."/>
            <person name="Pain A."/>
            <person name="Shiels B."/>
            <person name="Hattori M."/>
            <person name="Nene V."/>
            <person name="Sugimoto C."/>
        </authorList>
    </citation>
    <scope>NUCLEOTIDE SEQUENCE [LARGE SCALE GENOMIC DNA]</scope>
    <source>
        <strain evidence="1 2">Shintoku</strain>
    </source>
</reference>
<protein>
    <submittedName>
        <fullName evidence="1">Uncharacterized protein</fullName>
    </submittedName>
</protein>
<gene>
    <name evidence="1" type="ORF">TOT_020000599</name>
</gene>
<evidence type="ECO:0000313" key="1">
    <source>
        <dbReference type="EMBL" id="BAM40340.1"/>
    </source>
</evidence>
<dbReference type="RefSeq" id="XP_009690641.1">
    <property type="nucleotide sequence ID" value="XM_009692346.1"/>
</dbReference>
<keyword evidence="2" id="KW-1185">Reference proteome</keyword>
<accession>J4D7T3</accession>
<dbReference type="VEuPathDB" id="PiroplasmaDB:TOT_020000599"/>
<dbReference type="AlphaFoldDB" id="J4D7T3"/>
<dbReference type="Proteomes" id="UP000003786">
    <property type="component" value="Chromosome 2"/>
</dbReference>
<dbReference type="GeneID" id="20714736"/>
<name>J4D7T3_THEOR</name>
<dbReference type="EMBL" id="AP011947">
    <property type="protein sequence ID" value="BAM40340.1"/>
    <property type="molecule type" value="Genomic_DNA"/>
</dbReference>